<name>A0ACC1NMF8_9HYPO</name>
<proteinExistence type="predicted"/>
<comment type="caution">
    <text evidence="1">The sequence shown here is derived from an EMBL/GenBank/DDBJ whole genome shotgun (WGS) entry which is preliminary data.</text>
</comment>
<dbReference type="EMBL" id="JANJQO010000212">
    <property type="protein sequence ID" value="KAJ2980264.1"/>
    <property type="molecule type" value="Genomic_DNA"/>
</dbReference>
<reference evidence="1" key="1">
    <citation type="submission" date="2022-08" db="EMBL/GenBank/DDBJ databases">
        <title>Genome Sequence of Lecanicillium fungicola.</title>
        <authorList>
            <person name="Buettner E."/>
        </authorList>
    </citation>
    <scope>NUCLEOTIDE SEQUENCE</scope>
    <source>
        <strain evidence="1">Babe33</strain>
    </source>
</reference>
<evidence type="ECO:0000313" key="1">
    <source>
        <dbReference type="EMBL" id="KAJ2980264.1"/>
    </source>
</evidence>
<sequence length="1573" mass="179415">MFNFWKEAIGLGGTAALATIILVLVTGTLRRFANRLMRSSKRPRRGELKHISGGNDALFDIIAVPGLGADPTFTWMKNKSLDDDKSAAKYLDDHEEEALLAERNSEKVHLLEDLLATDFPKARILNFACNSNWLVDAPVKTTKEIGDCLLEQIKRTRPIQQRPIIFIGHSLGGIIIKQALRDFDAQEIMKNVSGFIFLGTPHQGSRQSILGALLASITSGLGSDSTILCSLGSHNKELRNLEKTFQSNLKSNESHQRRIKVRSFHETKPTYHGWINIVEDWSADVHADESYAIDTDHTGLNKCGGKRDALYKTLTNAIQDLRELSLLERAEFILRTKCYDPKRFEIERLSGKLLDIDQCYINLAIIERGRQAEQENKRSSVTTLFAQQRVETPDEAIRVNLATLFDPREGLARPPRRILIRGRAGVGKTCLCKKIIHEFTHRPDSRLRLPWKDLFDRILWIPLRKLKYQSHDGWNLETLFYNEYFKDEEENEGRSLGNELRKAVMETENKTLFILDGFDEISGSFDRTDNKRRILLTLINQPNAIITSRPTGALPNDIQAVDIELETIGFYPEQVDEYVNQSFTNPKDVQDVRNFLQGHQLVQGLVRIPILLDALCYTWVDSQSTKRPSTMTEIYQDIEQKLWRKDALRLGKQHNGRELTEAELASAGNNAVESICRKERQFLEHLAFVGLYHDVVEFSTKDLDDVPGPGPGIFPVADLLPLSFLRASDNSLEPENQSYHFIHLTFQEYFAAQYFVRQWRSSETHNVLPTGDRFEPNQLSPVELLQKHKYTARFDIFWRFVTGLLGKPDLVPRFINTINAEPLDLLGPAHQRLVMHCLGEVSSSTHLPSRYDLEEELSQWLLYECSLKNWSTLASEIECTENAIIKALEEASRETSWDILSGVRSRTMLTPKLSEKVVSFLDGRQGLEEPAERVLHSQKTLPDKAIAALARLLANRNSSVRSSAAHVLCNYQCWNDAQLMAMSSRLKNMKLDALAKVLNLFVKHSKPPKGLLEDITSYLYCGANEIYFDAFIVLHHHKALPENLYEIISSWLSHGDSEIRRHGVEALTLFTVQHHSRLPGELRDFWVALLKDPDESVRDSVTETLEWQDLLSDNVFRALWPLFQGDSWSEEKRIFSDTTISRDSKPLALLLCADETIRAAALVLIRHLAQLHLHNARSHVTTIELHGPGVAGQNELVSVFNRLLRNENEQVRVLAIQVLKWEVKNFMPELESEEIQLVMVDILMPVVAQDKSVRVRDAAVELLLEQRYDPSSKAITALISLVESKDVLEFLESLITASRIPPDGFEFAVSSLKHEDNKVREIAIRILEKQPTTSKSVLGAVISLLEDTDENVQEAAVNFISKRPNIPAEALKTMMSLLEHQKTTAWQATLKALCKQPTIPEKVVEAVLSRLEDEDYYVRESAIKAVRRRPTLPNRILEAVVLNLDNSKAVKCLLEQTTLPDKVLEDVVTKLGSEFPDAWYGAEAILRHRYGPYLDLFSGPYFKSLYRVLLEKSFEEQLSFYIDGDNLYINFPDGIREITIVNKEDDWRRKIYRALPKSYPSISAKRWRPKDIR</sequence>
<dbReference type="Proteomes" id="UP001143910">
    <property type="component" value="Unassembled WGS sequence"/>
</dbReference>
<evidence type="ECO:0000313" key="2">
    <source>
        <dbReference type="Proteomes" id="UP001143910"/>
    </source>
</evidence>
<protein>
    <submittedName>
        <fullName evidence="1">Uncharacterized protein</fullName>
    </submittedName>
</protein>
<accession>A0ACC1NMF8</accession>
<gene>
    <name evidence="1" type="ORF">NQ176_g2743</name>
</gene>
<organism evidence="1 2">
    <name type="scientific">Zarea fungicola</name>
    <dbReference type="NCBI Taxonomy" id="93591"/>
    <lineage>
        <taxon>Eukaryota</taxon>
        <taxon>Fungi</taxon>
        <taxon>Dikarya</taxon>
        <taxon>Ascomycota</taxon>
        <taxon>Pezizomycotina</taxon>
        <taxon>Sordariomycetes</taxon>
        <taxon>Hypocreomycetidae</taxon>
        <taxon>Hypocreales</taxon>
        <taxon>Cordycipitaceae</taxon>
        <taxon>Zarea</taxon>
    </lineage>
</organism>
<keyword evidence="2" id="KW-1185">Reference proteome</keyword>